<dbReference type="OrthoDB" id="2016723at2759"/>
<keyword evidence="1" id="KW-0472">Membrane</keyword>
<dbReference type="Proteomes" id="UP000652761">
    <property type="component" value="Unassembled WGS sequence"/>
</dbReference>
<comment type="caution">
    <text evidence="3">The sequence shown here is derived from an EMBL/GenBank/DDBJ whole genome shotgun (WGS) entry which is preliminary data.</text>
</comment>
<sequence length="444" mass="48934">MHQTQSSHQHKQSRGSSTAAALLKRTADFNWRFIFLISLPVLLLLFPLVHPTFTLSPLTSLLGRRPSPPSLPSTFSPPHLPWAPPVDSQEQDMKKKTKIAVCLVGGARRFELTGPSIVKNILEAYPNADLFLHSPLDRDAFKFSLLKRAPRVAAVRIFAPQQIAQTNAQFRVLTSSNSPKGLQGLLQYFNLVEGCLPMIAAHEARSNFTYNWIVRTRVDGYWSAPLDPAVFVPGAYIVPRGSPFGGLNDRFGAGDHRTSRVALSRLSLITRLDDVGYRALNSESAFKAQLDASRVTYRTHALPFCVLSNRRYAFPPGPQGVPVASIGSRGPLSGAKCRPCRAACVGQCAERVGKGLNKGWSWTEWRNGSLELCDARGGWETHWEELFDMIAGEEAAAARRRLGSLDMDGCVADMEELKRRSASWEAPPAGEICWLGLTGRLLFG</sequence>
<evidence type="ECO:0000256" key="1">
    <source>
        <dbReference type="SAM" id="Phobius"/>
    </source>
</evidence>
<dbReference type="AlphaFoldDB" id="A0A843X969"/>
<dbReference type="PANTHER" id="PTHR35112">
    <property type="entry name" value="OS08G0360500 PROTEIN"/>
    <property type="match status" value="1"/>
</dbReference>
<gene>
    <name evidence="3" type="ORF">Taro_048841</name>
</gene>
<keyword evidence="1" id="KW-1133">Transmembrane helix</keyword>
<protein>
    <recommendedName>
        <fullName evidence="2">DUF7796 domain-containing protein</fullName>
    </recommendedName>
</protein>
<evidence type="ECO:0000313" key="3">
    <source>
        <dbReference type="EMBL" id="MQM15889.1"/>
    </source>
</evidence>
<feature type="transmembrane region" description="Helical" evidence="1">
    <location>
        <begin position="33"/>
        <end position="53"/>
    </location>
</feature>
<dbReference type="PANTHER" id="PTHR35112:SF1">
    <property type="entry name" value="RING_FYVE_PHD ZINC FINGER SUPERFAMILY PROTEIN"/>
    <property type="match status" value="1"/>
</dbReference>
<organism evidence="3 4">
    <name type="scientific">Colocasia esculenta</name>
    <name type="common">Wild taro</name>
    <name type="synonym">Arum esculentum</name>
    <dbReference type="NCBI Taxonomy" id="4460"/>
    <lineage>
        <taxon>Eukaryota</taxon>
        <taxon>Viridiplantae</taxon>
        <taxon>Streptophyta</taxon>
        <taxon>Embryophyta</taxon>
        <taxon>Tracheophyta</taxon>
        <taxon>Spermatophyta</taxon>
        <taxon>Magnoliopsida</taxon>
        <taxon>Liliopsida</taxon>
        <taxon>Araceae</taxon>
        <taxon>Aroideae</taxon>
        <taxon>Colocasieae</taxon>
        <taxon>Colocasia</taxon>
    </lineage>
</organism>
<keyword evidence="4" id="KW-1185">Reference proteome</keyword>
<proteinExistence type="predicted"/>
<feature type="domain" description="DUF7796" evidence="2">
    <location>
        <begin position="95"/>
        <end position="438"/>
    </location>
</feature>
<dbReference type="EMBL" id="NMUH01006727">
    <property type="protein sequence ID" value="MQM15889.1"/>
    <property type="molecule type" value="Genomic_DNA"/>
</dbReference>
<dbReference type="Pfam" id="PF25072">
    <property type="entry name" value="DUF7796"/>
    <property type="match status" value="1"/>
</dbReference>
<accession>A0A843X969</accession>
<name>A0A843X969_COLES</name>
<evidence type="ECO:0000313" key="4">
    <source>
        <dbReference type="Proteomes" id="UP000652761"/>
    </source>
</evidence>
<keyword evidence="1" id="KW-0812">Transmembrane</keyword>
<reference evidence="3" key="1">
    <citation type="submission" date="2017-07" db="EMBL/GenBank/DDBJ databases">
        <title>Taro Niue Genome Assembly and Annotation.</title>
        <authorList>
            <person name="Atibalentja N."/>
            <person name="Keating K."/>
            <person name="Fields C.J."/>
        </authorList>
    </citation>
    <scope>NUCLEOTIDE SEQUENCE</scope>
    <source>
        <strain evidence="3">Niue_2</strain>
        <tissue evidence="3">Leaf</tissue>
    </source>
</reference>
<evidence type="ECO:0000259" key="2">
    <source>
        <dbReference type="Pfam" id="PF25072"/>
    </source>
</evidence>
<dbReference type="InterPro" id="IPR056698">
    <property type="entry name" value="DUF7796"/>
</dbReference>